<dbReference type="AlphaFoldDB" id="A0A897NG37"/>
<dbReference type="Pfam" id="PF18545">
    <property type="entry name" value="HalOD1"/>
    <property type="match status" value="1"/>
</dbReference>
<evidence type="ECO:0000313" key="3">
    <source>
        <dbReference type="Proteomes" id="UP000662973"/>
    </source>
</evidence>
<dbReference type="Proteomes" id="UP000662973">
    <property type="component" value="Chromosome"/>
</dbReference>
<name>A0A897NG37_9EURY</name>
<evidence type="ECO:0000259" key="1">
    <source>
        <dbReference type="Pfam" id="PF18545"/>
    </source>
</evidence>
<feature type="domain" description="Halobacterial output" evidence="1">
    <location>
        <begin position="2"/>
        <end position="60"/>
    </location>
</feature>
<reference evidence="2 3" key="1">
    <citation type="submission" date="2020-11" db="EMBL/GenBank/DDBJ databases">
        <title>Carbohydrate-dependent, anaerobic sulfur respiration: A novel catabolism in halophilic archaea.</title>
        <authorList>
            <person name="Sorokin D.Y."/>
            <person name="Messina E."/>
            <person name="Smedile F."/>
            <person name="La Cono V."/>
            <person name="Hallsworth J.E."/>
            <person name="Yakimov M.M."/>
        </authorList>
    </citation>
    <scope>NUCLEOTIDE SEQUENCE [LARGE SCALE GENOMIC DNA]</scope>
    <source>
        <strain evidence="2 3">HSR12-2</strain>
    </source>
</reference>
<dbReference type="EMBL" id="CP064788">
    <property type="protein sequence ID" value="QSG10405.1"/>
    <property type="molecule type" value="Genomic_DNA"/>
</dbReference>
<dbReference type="KEGG" id="hds:HSR122_3036"/>
<organism evidence="2 3">
    <name type="scientific">Halapricum desulfuricans</name>
    <dbReference type="NCBI Taxonomy" id="2841257"/>
    <lineage>
        <taxon>Archaea</taxon>
        <taxon>Methanobacteriati</taxon>
        <taxon>Methanobacteriota</taxon>
        <taxon>Stenosarchaea group</taxon>
        <taxon>Halobacteria</taxon>
        <taxon>Halobacteriales</taxon>
        <taxon>Haloarculaceae</taxon>
        <taxon>Halapricum</taxon>
    </lineage>
</organism>
<evidence type="ECO:0000313" key="2">
    <source>
        <dbReference type="EMBL" id="QSG10405.1"/>
    </source>
</evidence>
<accession>A0A897NG37</accession>
<protein>
    <recommendedName>
        <fullName evidence="1">Halobacterial output domain-containing protein</fullName>
    </recommendedName>
</protein>
<proteinExistence type="predicted"/>
<sequence>MADAVGVDPADLPPLFDYVEPDALNALFDPSDRVADGDTLLSFQVDTWNVFVRSDGRIRVCDGTQLTDPKPVFESTTV</sequence>
<keyword evidence="3" id="KW-1185">Reference proteome</keyword>
<gene>
    <name evidence="2" type="ORF">HSR122_3036</name>
</gene>
<dbReference type="InterPro" id="IPR040624">
    <property type="entry name" value="HalOD1"/>
</dbReference>